<feature type="domain" description="DarT" evidence="7">
    <location>
        <begin position="1"/>
        <end position="181"/>
    </location>
</feature>
<accession>A0A6M4GRM9</accession>
<keyword evidence="5 6" id="KW-0238">DNA-binding</keyword>
<dbReference type="InterPro" id="IPR029494">
    <property type="entry name" value="DarT"/>
</dbReference>
<comment type="similarity">
    <text evidence="6">Belongs to the DarT ADP-ribosyltransferase family.</text>
</comment>
<dbReference type="EMBL" id="CP053069">
    <property type="protein sequence ID" value="QJR09124.1"/>
    <property type="molecule type" value="Genomic_DNA"/>
</dbReference>
<gene>
    <name evidence="8" type="ORF">DSM104443_00160</name>
</gene>
<organism evidence="8 9">
    <name type="scientific">Usitatibacter rugosus</name>
    <dbReference type="NCBI Taxonomy" id="2732067"/>
    <lineage>
        <taxon>Bacteria</taxon>
        <taxon>Pseudomonadati</taxon>
        <taxon>Pseudomonadota</taxon>
        <taxon>Betaproteobacteria</taxon>
        <taxon>Nitrosomonadales</taxon>
        <taxon>Usitatibacteraceae</taxon>
        <taxon>Usitatibacter</taxon>
    </lineage>
</organism>
<protein>
    <recommendedName>
        <fullName evidence="7">DarT domain-containing protein</fullName>
    </recommendedName>
</protein>
<evidence type="ECO:0000256" key="5">
    <source>
        <dbReference type="ARBA" id="ARBA00023125"/>
    </source>
</evidence>
<proteinExistence type="inferred from homology"/>
<dbReference type="KEGG" id="uru:DSM104443_00160"/>
<dbReference type="PROSITE" id="PS52018">
    <property type="entry name" value="DART"/>
    <property type="match status" value="1"/>
</dbReference>
<keyword evidence="2" id="KW-0328">Glycosyltransferase</keyword>
<keyword evidence="3" id="KW-0808">Transferase</keyword>
<keyword evidence="1 6" id="KW-1277">Toxin-antitoxin system</keyword>
<name>A0A6M4GRM9_9PROT</name>
<keyword evidence="9" id="KW-1185">Reference proteome</keyword>
<dbReference type="RefSeq" id="WP_246232434.1">
    <property type="nucleotide sequence ID" value="NZ_CP053069.1"/>
</dbReference>
<dbReference type="GO" id="GO:0016757">
    <property type="term" value="F:glycosyltransferase activity"/>
    <property type="evidence" value="ECO:0007669"/>
    <property type="project" value="UniProtKB-KW"/>
</dbReference>
<dbReference type="AlphaFoldDB" id="A0A6M4GRM9"/>
<evidence type="ECO:0000259" key="7">
    <source>
        <dbReference type="PROSITE" id="PS52018"/>
    </source>
</evidence>
<dbReference type="GO" id="GO:0003677">
    <property type="term" value="F:DNA binding"/>
    <property type="evidence" value="ECO:0007669"/>
    <property type="project" value="UniProtKB-UniRule"/>
</dbReference>
<keyword evidence="4" id="KW-0548">Nucleotidyltransferase</keyword>
<evidence type="ECO:0000256" key="4">
    <source>
        <dbReference type="ARBA" id="ARBA00022695"/>
    </source>
</evidence>
<dbReference type="GO" id="GO:0016779">
    <property type="term" value="F:nucleotidyltransferase activity"/>
    <property type="evidence" value="ECO:0007669"/>
    <property type="project" value="UniProtKB-KW"/>
</dbReference>
<evidence type="ECO:0000256" key="6">
    <source>
        <dbReference type="PROSITE-ProRule" id="PRU01362"/>
    </source>
</evidence>
<dbReference type="Proteomes" id="UP000501534">
    <property type="component" value="Chromosome"/>
</dbReference>
<evidence type="ECO:0000313" key="8">
    <source>
        <dbReference type="EMBL" id="QJR09124.1"/>
    </source>
</evidence>
<dbReference type="Pfam" id="PF14487">
    <property type="entry name" value="DarT"/>
    <property type="match status" value="1"/>
</dbReference>
<evidence type="ECO:0000256" key="1">
    <source>
        <dbReference type="ARBA" id="ARBA00022649"/>
    </source>
</evidence>
<evidence type="ECO:0000313" key="9">
    <source>
        <dbReference type="Proteomes" id="UP000501534"/>
    </source>
</evidence>
<sequence length="275" mass="30746">MARNRATALGILGHDAASPDVMGHSPDWIREFARLYFRPRTPTEFRSEGFRAQTDISMGAHRPMPIVMVFDAVPILCADGTQFTDGNAASHSVSRGSSAKFLSSIPFERVHHDGPISESHKADIVFRRCAEVLVPNQLGLEHLRHILCRSQAEHETLLNIVSPEVRRRYARFVGVSTKVHYKYWTFLESVSLAPDRATFRFNAASRSPGPFRARVQVRDLQGKKLGGWENEKFMANDTLSLTHGNIGNPIRQRVTLTLDGALAFEGVLGDRETLL</sequence>
<comment type="caution">
    <text evidence="6">Lacks conserved residue(s) required for the propagation of feature annotation.</text>
</comment>
<evidence type="ECO:0000256" key="3">
    <source>
        <dbReference type="ARBA" id="ARBA00022679"/>
    </source>
</evidence>
<evidence type="ECO:0000256" key="2">
    <source>
        <dbReference type="ARBA" id="ARBA00022676"/>
    </source>
</evidence>
<reference evidence="8 9" key="1">
    <citation type="submission" date="2020-04" db="EMBL/GenBank/DDBJ databases">
        <title>Usitatibacter rugosus gen. nov., sp. nov. and Usitatibacter palustris sp. nov., novel members of Usitatibacteraceae fam. nov. within the order Nitrosomonadales isolated from soil.</title>
        <authorList>
            <person name="Huber K.J."/>
            <person name="Neumann-Schaal M."/>
            <person name="Geppert A."/>
            <person name="Luckner M."/>
            <person name="Wanner G."/>
            <person name="Overmann J."/>
        </authorList>
    </citation>
    <scope>NUCLEOTIDE SEQUENCE [LARGE SCALE GENOMIC DNA]</scope>
    <source>
        <strain evidence="8 9">0125_3</strain>
    </source>
</reference>